<name>A0A9P8E4U9_AURME</name>
<dbReference type="Proteomes" id="UP000779574">
    <property type="component" value="Unassembled WGS sequence"/>
</dbReference>
<evidence type="ECO:0000313" key="7">
    <source>
        <dbReference type="Proteomes" id="UP000779574"/>
    </source>
</evidence>
<dbReference type="GO" id="GO:0003723">
    <property type="term" value="F:RNA binding"/>
    <property type="evidence" value="ECO:0007669"/>
    <property type="project" value="InterPro"/>
</dbReference>
<evidence type="ECO:0000259" key="5">
    <source>
        <dbReference type="PROSITE" id="PS50984"/>
    </source>
</evidence>
<keyword evidence="2" id="KW-0819">tRNA processing</keyword>
<comment type="caution">
    <text evidence="6">The sequence shown here is derived from an EMBL/GenBank/DDBJ whole genome shotgun (WGS) entry which is preliminary data.</text>
</comment>
<dbReference type="InterPro" id="IPR042214">
    <property type="entry name" value="TruD_catalytic"/>
</dbReference>
<dbReference type="InterPro" id="IPR020103">
    <property type="entry name" value="PsdUridine_synth_cat_dom_sf"/>
</dbReference>
<dbReference type="OrthoDB" id="447290at2759"/>
<dbReference type="SUPFAM" id="SSF55120">
    <property type="entry name" value="Pseudouridine synthase"/>
    <property type="match status" value="1"/>
</dbReference>
<feature type="region of interest" description="Disordered" evidence="4">
    <location>
        <begin position="1"/>
        <end position="23"/>
    </location>
</feature>
<evidence type="ECO:0000313" key="6">
    <source>
        <dbReference type="EMBL" id="KAG9681278.1"/>
    </source>
</evidence>
<accession>A0A9P8E4U9</accession>
<organism evidence="6 7">
    <name type="scientific">Aureobasidium melanogenum</name>
    <name type="common">Aureobasidium pullulans var. melanogenum</name>
    <dbReference type="NCBI Taxonomy" id="46634"/>
    <lineage>
        <taxon>Eukaryota</taxon>
        <taxon>Fungi</taxon>
        <taxon>Dikarya</taxon>
        <taxon>Ascomycota</taxon>
        <taxon>Pezizomycotina</taxon>
        <taxon>Dothideomycetes</taxon>
        <taxon>Dothideomycetidae</taxon>
        <taxon>Dothideales</taxon>
        <taxon>Saccotheciaceae</taxon>
        <taxon>Aureobasidium</taxon>
    </lineage>
</organism>
<evidence type="ECO:0000256" key="3">
    <source>
        <dbReference type="ARBA" id="ARBA00023235"/>
    </source>
</evidence>
<evidence type="ECO:0000256" key="1">
    <source>
        <dbReference type="ARBA" id="ARBA00007953"/>
    </source>
</evidence>
<comment type="similarity">
    <text evidence="1">Belongs to the pseudouridine synthase TruD family.</text>
</comment>
<dbReference type="PROSITE" id="PS50984">
    <property type="entry name" value="TRUD"/>
    <property type="match status" value="1"/>
</dbReference>
<dbReference type="GO" id="GO:0009982">
    <property type="term" value="F:pseudouridine synthase activity"/>
    <property type="evidence" value="ECO:0007669"/>
    <property type="project" value="InterPro"/>
</dbReference>
<dbReference type="Gene3D" id="3.30.2350.20">
    <property type="entry name" value="TruD, catalytic domain"/>
    <property type="match status" value="2"/>
</dbReference>
<dbReference type="PROSITE" id="PS01268">
    <property type="entry name" value="UPF0024"/>
    <property type="match status" value="1"/>
</dbReference>
<evidence type="ECO:0000256" key="4">
    <source>
        <dbReference type="SAM" id="MobiDB-lite"/>
    </source>
</evidence>
<protein>
    <submittedName>
        <fullName evidence="6">Pseudouridine synthase TruD/Pus7</fullName>
    </submittedName>
</protein>
<dbReference type="GO" id="GO:0005634">
    <property type="term" value="C:nucleus"/>
    <property type="evidence" value="ECO:0007669"/>
    <property type="project" value="TreeGrafter"/>
</dbReference>
<reference evidence="6" key="1">
    <citation type="journal article" date="2021" name="J Fungi (Basel)">
        <title>Virulence traits and population genomics of the black yeast Aureobasidium melanogenum.</title>
        <authorList>
            <person name="Cernosa A."/>
            <person name="Sun X."/>
            <person name="Gostincar C."/>
            <person name="Fang C."/>
            <person name="Gunde-Cimerman N."/>
            <person name="Song Z."/>
        </authorList>
    </citation>
    <scope>NUCLEOTIDE SEQUENCE</scope>
    <source>
        <strain evidence="6">EXF-9911</strain>
    </source>
</reference>
<dbReference type="InterPro" id="IPR020119">
    <property type="entry name" value="PsdUridine_synth_TruD_CS"/>
</dbReference>
<gene>
    <name evidence="6" type="ORF">KCU76_g14603</name>
</gene>
<dbReference type="GO" id="GO:0001522">
    <property type="term" value="P:pseudouridine synthesis"/>
    <property type="evidence" value="ECO:0007669"/>
    <property type="project" value="InterPro"/>
</dbReference>
<feature type="domain" description="TRUD" evidence="5">
    <location>
        <begin position="382"/>
        <end position="660"/>
    </location>
</feature>
<dbReference type="PANTHER" id="PTHR13326">
    <property type="entry name" value="TRNA PSEUDOURIDINE SYNTHASE D"/>
    <property type="match status" value="1"/>
</dbReference>
<evidence type="ECO:0000256" key="2">
    <source>
        <dbReference type="ARBA" id="ARBA00022694"/>
    </source>
</evidence>
<proteinExistence type="inferred from homology"/>
<dbReference type="GO" id="GO:0008033">
    <property type="term" value="P:tRNA processing"/>
    <property type="evidence" value="ECO:0007669"/>
    <property type="project" value="UniProtKB-KW"/>
</dbReference>
<dbReference type="PANTHER" id="PTHR13326:SF21">
    <property type="entry name" value="PSEUDOURIDYLATE SYNTHASE PUS7L"/>
    <property type="match status" value="1"/>
</dbReference>
<feature type="non-terminal residue" evidence="6">
    <location>
        <position position="1"/>
    </location>
</feature>
<feature type="region of interest" description="Disordered" evidence="4">
    <location>
        <begin position="95"/>
        <end position="123"/>
    </location>
</feature>
<dbReference type="InterPro" id="IPR001656">
    <property type="entry name" value="PsdUridine_synth_TruD"/>
</dbReference>
<sequence length="788" mass="87347">MSDEQPRKKVRLTGPEDSISTPLPEVDAAVAAQLEQEKSAGITVFASQAAGFGGVVKKRYTDFLVNEISTDGTVFHLDELTGPAVKAVKKVEKDVQAEEEKEKPTEAVKAEPAPVKEEQPKPDNAELAVKERMDEALASIAPADIDLLKTIFGEKTTTDVCNLYAKSIARPERKTRDHGSLQSDVIEDKQMRTDAHINVRRIFNGRIDTMTNDDNTIAIKVAAAANKINARALPGSKGKNARPKGKVGWEELGGEHLHFTLYKENKDTMEVLYWIASQLKLHVKNFQFAGTKDRRGVTVQRVSAYRIAADRLQGINSTLRQARLGGFKYMPQGLDLGDLYGNEFTITLRDCTFPGQQGDAAAQLENAKKITGDAVSQFQERGFINYYGLQRFGTFAISTDTIGRKMLRGDLESAVEDILSYSPEALAAASNPDQASTKISHDDIARAEALHIWKTTKKSGAALDKLPRRFQAENALIRHLGWVDRKSGELLRAKDWQGALQNIPRNLRLMYVHAYQSLVWNTVAGRRYELYGNKVVAGDLVLVHEHKDKEAYAQQDEETIDDCGEIIVRPAAHDTATSLEDKFERARALTSEEAASGKYTIFDLVLPLPGFDVMYPSNELGAFYSEYMGSEAGGKLNPKDMRRKWRDISLSGSYRKLMAKPQGLAWEVKPYLHDEEQLIQTDLDKLIAKAKEEGNADALGGAEALLGSDKSLEKSLEQQNKTEEDVAMTDDVAATKTEQQQEQKLAVVIKMQLGSSQYATMALRELTKGGAVAFRPDFQGGRIDFKTE</sequence>
<dbReference type="CDD" id="cd02576">
    <property type="entry name" value="PseudoU_synth_ScPUS7"/>
    <property type="match status" value="1"/>
</dbReference>
<dbReference type="AlphaFoldDB" id="A0A9P8E4U9"/>
<reference evidence="6" key="2">
    <citation type="submission" date="2021-08" db="EMBL/GenBank/DDBJ databases">
        <authorList>
            <person name="Gostincar C."/>
            <person name="Sun X."/>
            <person name="Song Z."/>
            <person name="Gunde-Cimerman N."/>
        </authorList>
    </citation>
    <scope>NUCLEOTIDE SEQUENCE</scope>
    <source>
        <strain evidence="6">EXF-9911</strain>
    </source>
</reference>
<dbReference type="InterPro" id="IPR011760">
    <property type="entry name" value="PsdUridine_synth_TruD_insert"/>
</dbReference>
<dbReference type="Pfam" id="PF01142">
    <property type="entry name" value="TruD"/>
    <property type="match status" value="1"/>
</dbReference>
<dbReference type="NCBIfam" id="TIGR00094">
    <property type="entry name" value="tRNA_TruD_broad"/>
    <property type="match status" value="1"/>
</dbReference>
<dbReference type="EMBL" id="JAHFXF010000895">
    <property type="protein sequence ID" value="KAG9681278.1"/>
    <property type="molecule type" value="Genomic_DNA"/>
</dbReference>
<dbReference type="PIRSF" id="PIRSF037016">
    <property type="entry name" value="Pseudouridin_synth_euk_prd"/>
    <property type="match status" value="1"/>
</dbReference>
<keyword evidence="3" id="KW-0413">Isomerase</keyword>